<proteinExistence type="predicted"/>
<dbReference type="Gene3D" id="3.40.109.10">
    <property type="entry name" value="NADH Oxidase"/>
    <property type="match status" value="1"/>
</dbReference>
<evidence type="ECO:0000313" key="3">
    <source>
        <dbReference type="Proteomes" id="UP000198636"/>
    </source>
</evidence>
<protein>
    <submittedName>
        <fullName evidence="2">Putative TM nitroreductase</fullName>
    </submittedName>
</protein>
<dbReference type="RefSeq" id="WP_091542811.1">
    <property type="nucleotide sequence ID" value="NZ_FMUS01000011.1"/>
</dbReference>
<dbReference type="Pfam" id="PF14512">
    <property type="entry name" value="TM1586_NiRdase"/>
    <property type="match status" value="1"/>
</dbReference>
<name>A0A1G5H9N9_9FIRM</name>
<dbReference type="Proteomes" id="UP000198636">
    <property type="component" value="Unassembled WGS sequence"/>
</dbReference>
<dbReference type="STRING" id="1120976.SAMN03080606_01930"/>
<evidence type="ECO:0000313" key="2">
    <source>
        <dbReference type="EMBL" id="SCY60605.1"/>
    </source>
</evidence>
<dbReference type="AlphaFoldDB" id="A0A1G5H9N9"/>
<reference evidence="2 3" key="1">
    <citation type="submission" date="2016-10" db="EMBL/GenBank/DDBJ databases">
        <authorList>
            <person name="de Groot N.N."/>
        </authorList>
    </citation>
    <scope>NUCLEOTIDE SEQUENCE [LARGE SCALE GENOMIC DNA]</scope>
    <source>
        <strain evidence="2 3">DSM 18978</strain>
    </source>
</reference>
<evidence type="ECO:0000259" key="1">
    <source>
        <dbReference type="Pfam" id="PF14512"/>
    </source>
</evidence>
<sequence>MYNLYDMIFKRKSFRRFDDSLSLSSEELQKIQQHLKILVPLLDDVKIKYRIVKRQETSCKRGEYCLLVYSEEKENCLINIGYTLEQLDLWLASQNIGVCWYGVGKTDKLQYDGLDYVIMLAFGKARPEEFRKDYTKAKRKELEIIWSGEHITNVTNVVGFAPSACNSQPWRVVHENQLIRIFRSTEVKSIFPKERLLLYNCIDMGIFLYFMELALRQEQYRFERILSEKESSNEKEIEIAQYNVYKV</sequence>
<gene>
    <name evidence="2" type="ORF">SAMN03080606_01930</name>
</gene>
<feature type="domain" description="Putative nitroreductase TM1586" evidence="1">
    <location>
        <begin position="3"/>
        <end position="214"/>
    </location>
</feature>
<organism evidence="2 3">
    <name type="scientific">Alkaliphilus peptidifermentans DSM 18978</name>
    <dbReference type="NCBI Taxonomy" id="1120976"/>
    <lineage>
        <taxon>Bacteria</taxon>
        <taxon>Bacillati</taxon>
        <taxon>Bacillota</taxon>
        <taxon>Clostridia</taxon>
        <taxon>Peptostreptococcales</taxon>
        <taxon>Natronincolaceae</taxon>
        <taxon>Alkaliphilus</taxon>
    </lineage>
</organism>
<dbReference type="InterPro" id="IPR029478">
    <property type="entry name" value="TM1586_NiRdase"/>
</dbReference>
<dbReference type="InterPro" id="IPR000415">
    <property type="entry name" value="Nitroreductase-like"/>
</dbReference>
<keyword evidence="3" id="KW-1185">Reference proteome</keyword>
<dbReference type="SUPFAM" id="SSF55469">
    <property type="entry name" value="FMN-dependent nitroreductase-like"/>
    <property type="match status" value="1"/>
</dbReference>
<dbReference type="Gene3D" id="3.40.109.30">
    <property type="entry name" value="putative nitroreductase (tm1586), domain 2"/>
    <property type="match status" value="1"/>
</dbReference>
<dbReference type="GO" id="GO:0016491">
    <property type="term" value="F:oxidoreductase activity"/>
    <property type="evidence" value="ECO:0007669"/>
    <property type="project" value="InterPro"/>
</dbReference>
<dbReference type="OrthoDB" id="9814075at2"/>
<accession>A0A1G5H9N9</accession>
<dbReference type="EMBL" id="FMUS01000011">
    <property type="protein sequence ID" value="SCY60605.1"/>
    <property type="molecule type" value="Genomic_DNA"/>
</dbReference>